<dbReference type="InterPro" id="IPR011009">
    <property type="entry name" value="Kinase-like_dom_sf"/>
</dbReference>
<dbReference type="KEGG" id="shd:SUTH_00183"/>
<keyword evidence="8" id="KW-1185">Reference proteome</keyword>
<keyword evidence="5" id="KW-0812">Transmembrane</keyword>
<keyword evidence="5" id="KW-0472">Membrane</keyword>
<dbReference type="PROSITE" id="PS50011">
    <property type="entry name" value="PROTEIN_KINASE_DOM"/>
    <property type="match status" value="1"/>
</dbReference>
<evidence type="ECO:0000256" key="3">
    <source>
        <dbReference type="ARBA" id="ARBA00022777"/>
    </source>
</evidence>
<dbReference type="SMART" id="SM00220">
    <property type="entry name" value="S_TKc"/>
    <property type="match status" value="1"/>
</dbReference>
<dbReference type="Gene3D" id="3.30.200.20">
    <property type="entry name" value="Phosphorylase Kinase, domain 1"/>
    <property type="match status" value="1"/>
</dbReference>
<dbReference type="GO" id="GO:0004674">
    <property type="term" value="F:protein serine/threonine kinase activity"/>
    <property type="evidence" value="ECO:0007669"/>
    <property type="project" value="UniProtKB-KW"/>
</dbReference>
<organism evidence="7 8">
    <name type="scientific">Sulfuritalea hydrogenivorans sk43H</name>
    <dbReference type="NCBI Taxonomy" id="1223802"/>
    <lineage>
        <taxon>Bacteria</taxon>
        <taxon>Pseudomonadati</taxon>
        <taxon>Pseudomonadota</taxon>
        <taxon>Betaproteobacteria</taxon>
        <taxon>Nitrosomonadales</taxon>
        <taxon>Sterolibacteriaceae</taxon>
        <taxon>Sulfuritalea</taxon>
    </lineage>
</organism>
<evidence type="ECO:0000256" key="2">
    <source>
        <dbReference type="ARBA" id="ARBA00022741"/>
    </source>
</evidence>
<keyword evidence="2" id="KW-0547">Nucleotide-binding</keyword>
<dbReference type="InterPro" id="IPR029151">
    <property type="entry name" value="Sensor-like_sf"/>
</dbReference>
<dbReference type="OrthoDB" id="9791419at2"/>
<dbReference type="PANTHER" id="PTHR43289">
    <property type="entry name" value="MITOGEN-ACTIVATED PROTEIN KINASE KINASE KINASE 20-RELATED"/>
    <property type="match status" value="1"/>
</dbReference>
<dbReference type="EMBL" id="AP012547">
    <property type="protein sequence ID" value="BAO28003.1"/>
    <property type="molecule type" value="Genomic_DNA"/>
</dbReference>
<keyword evidence="7" id="KW-0723">Serine/threonine-protein kinase</keyword>
<dbReference type="InterPro" id="IPR000719">
    <property type="entry name" value="Prot_kinase_dom"/>
</dbReference>
<keyword evidence="4" id="KW-0067">ATP-binding</keyword>
<accession>W0SE34</accession>
<keyword evidence="3 7" id="KW-0418">Kinase</keyword>
<dbReference type="GO" id="GO:0005524">
    <property type="term" value="F:ATP binding"/>
    <property type="evidence" value="ECO:0007669"/>
    <property type="project" value="UniProtKB-KW"/>
</dbReference>
<dbReference type="CDD" id="cd14014">
    <property type="entry name" value="STKc_PknB_like"/>
    <property type="match status" value="1"/>
</dbReference>
<dbReference type="SUPFAM" id="SSF103190">
    <property type="entry name" value="Sensory domain-like"/>
    <property type="match status" value="1"/>
</dbReference>
<evidence type="ECO:0000313" key="8">
    <source>
        <dbReference type="Proteomes" id="UP000031637"/>
    </source>
</evidence>
<dbReference type="PROSITE" id="PS00108">
    <property type="entry name" value="PROTEIN_KINASE_ST"/>
    <property type="match status" value="1"/>
</dbReference>
<dbReference type="SUPFAM" id="SSF56112">
    <property type="entry name" value="Protein kinase-like (PK-like)"/>
    <property type="match status" value="1"/>
</dbReference>
<dbReference type="PANTHER" id="PTHR43289:SF6">
    <property type="entry name" value="SERINE_THREONINE-PROTEIN KINASE NEKL-3"/>
    <property type="match status" value="1"/>
</dbReference>
<gene>
    <name evidence="7" type="ORF">SUTH_00183</name>
</gene>
<sequence>MNAHFDRTRITLLLVLAALLGVGVWAYRNVNDSLREIRATGLQTLLNTQIGTLEQWISERRNEAEQLAADAELAADIARLAAGRGGDGVSIVQGILGKAATIGITAALVTDPHGRILAASEAERVGLGVTPDFLAHLALVLKGQSAFIRPYSVTDGAGVRQIGRAWVAAPIRAGNGRIVAALALGSPVDKGFASLFEAARLGHSGEAMVFDAEGWLLSPSRHVEELRQRGLALRLVTPAAEGDALSLLATRAVATRGEGGEGLLLDPYPNYLGREVIGAWRWLRDHDIGVAIEIEASEAYAPLTYLQTGFAIILLLIFAVWLSGFLAPDALAVLLRRDGRVRQMGPYRLLRQIGEGAISNVYLAQHRMLKRPAAVKVLKPQTTSDEWTARFQREVQLSSLLHHPNTITIYDYGTGPNGEFYYAMEYLEGLSLADLVERYGPVPPARTASILRQACASLWEAHSCGLVHRDIKPQNIMLCQVRGERDVVKVLDFGLVKQMSGDQTRDLTGVMRILGTPLYMSPERIRHPSDADGRADIYALGAVGFFLLTGKRLFETETEHDLTYQVLHVVPRLASECSPYEVPAELDALIGRCLEKDPSARPQTIAEVASALDGILVHMPWTRAQVDAWWKQHWVSEDDPRRRFTAANP</sequence>
<keyword evidence="5" id="KW-1133">Transmembrane helix</keyword>
<dbReference type="STRING" id="1223802.SUTH_00183"/>
<feature type="transmembrane region" description="Helical" evidence="5">
    <location>
        <begin position="310"/>
        <end position="335"/>
    </location>
</feature>
<name>W0SE34_9PROT</name>
<evidence type="ECO:0000259" key="6">
    <source>
        <dbReference type="PROSITE" id="PS50011"/>
    </source>
</evidence>
<protein>
    <submittedName>
        <fullName evidence="7">Serine/threonine protein kinase-related protein</fullName>
    </submittedName>
</protein>
<dbReference type="Gene3D" id="1.10.510.10">
    <property type="entry name" value="Transferase(Phosphotransferase) domain 1"/>
    <property type="match status" value="1"/>
</dbReference>
<evidence type="ECO:0000313" key="7">
    <source>
        <dbReference type="EMBL" id="BAO28003.1"/>
    </source>
</evidence>
<dbReference type="AlphaFoldDB" id="W0SE34"/>
<keyword evidence="1" id="KW-0808">Transferase</keyword>
<dbReference type="Pfam" id="PF00069">
    <property type="entry name" value="Pkinase"/>
    <property type="match status" value="1"/>
</dbReference>
<evidence type="ECO:0000256" key="4">
    <source>
        <dbReference type="ARBA" id="ARBA00022840"/>
    </source>
</evidence>
<feature type="domain" description="Protein kinase" evidence="6">
    <location>
        <begin position="347"/>
        <end position="622"/>
    </location>
</feature>
<dbReference type="RefSeq" id="WP_052473011.1">
    <property type="nucleotide sequence ID" value="NZ_AP012547.1"/>
</dbReference>
<reference evidence="7 8" key="1">
    <citation type="journal article" date="2014" name="Syst. Appl. Microbiol.">
        <title>Complete genomes of freshwater sulfur oxidizers Sulfuricella denitrificans skB26 and Sulfuritalea hydrogenivorans sk43H: genetic insights into the sulfur oxidation pathway of betaproteobacteria.</title>
        <authorList>
            <person name="Watanabe T."/>
            <person name="Kojima H."/>
            <person name="Fukui M."/>
        </authorList>
    </citation>
    <scope>NUCLEOTIDE SEQUENCE [LARGE SCALE GENOMIC DNA]</scope>
    <source>
        <strain evidence="7">DSM22779</strain>
    </source>
</reference>
<evidence type="ECO:0000256" key="5">
    <source>
        <dbReference type="SAM" id="Phobius"/>
    </source>
</evidence>
<dbReference type="HOGENOM" id="CLU_372498_0_0_4"/>
<dbReference type="InterPro" id="IPR008271">
    <property type="entry name" value="Ser/Thr_kinase_AS"/>
</dbReference>
<dbReference type="Proteomes" id="UP000031637">
    <property type="component" value="Chromosome"/>
</dbReference>
<proteinExistence type="predicted"/>
<evidence type="ECO:0000256" key="1">
    <source>
        <dbReference type="ARBA" id="ARBA00022679"/>
    </source>
</evidence>